<keyword evidence="8" id="KW-0430">Lectin</keyword>
<dbReference type="PANTHER" id="PTHR11452:SF91">
    <property type="entry name" value="ALPHA-GALACTOSIDASE A-RELATED"/>
    <property type="match status" value="1"/>
</dbReference>
<evidence type="ECO:0000256" key="10">
    <source>
        <dbReference type="ARBA" id="ARBA00023157"/>
    </source>
</evidence>
<dbReference type="GO" id="GO:0005576">
    <property type="term" value="C:extracellular region"/>
    <property type="evidence" value="ECO:0007669"/>
    <property type="project" value="UniProtKB-SubCell"/>
</dbReference>
<keyword evidence="7 14" id="KW-0732">Signal</keyword>
<evidence type="ECO:0000313" key="16">
    <source>
        <dbReference type="EMBL" id="OCL07960.1"/>
    </source>
</evidence>
<accession>A0A8E2EZT7</accession>
<evidence type="ECO:0000256" key="1">
    <source>
        <dbReference type="ARBA" id="ARBA00001255"/>
    </source>
</evidence>
<evidence type="ECO:0000256" key="13">
    <source>
        <dbReference type="RuleBase" id="RU361168"/>
    </source>
</evidence>
<evidence type="ECO:0000256" key="2">
    <source>
        <dbReference type="ARBA" id="ARBA00003969"/>
    </source>
</evidence>
<keyword evidence="11" id="KW-0325">Glycoprotein</keyword>
<evidence type="ECO:0000256" key="6">
    <source>
        <dbReference type="ARBA" id="ARBA00022525"/>
    </source>
</evidence>
<evidence type="ECO:0000256" key="9">
    <source>
        <dbReference type="ARBA" id="ARBA00022801"/>
    </source>
</evidence>
<feature type="chain" id="PRO_5034195760" description="Alpha-galactosidase" evidence="14">
    <location>
        <begin position="18"/>
        <end position="540"/>
    </location>
</feature>
<dbReference type="SUPFAM" id="SSF51445">
    <property type="entry name" value="(Trans)glycosidases"/>
    <property type="match status" value="1"/>
</dbReference>
<dbReference type="InterPro" id="IPR002241">
    <property type="entry name" value="Glyco_hydro_27"/>
</dbReference>
<dbReference type="CDD" id="cd23425">
    <property type="entry name" value="beta-trefoil_Ricin_AglA"/>
    <property type="match status" value="1"/>
</dbReference>
<dbReference type="InterPro" id="IPR013780">
    <property type="entry name" value="Glyco_hydro_b"/>
</dbReference>
<reference evidence="16 17" key="1">
    <citation type="journal article" date="2016" name="Nat. Commun.">
        <title>Ectomycorrhizal ecology is imprinted in the genome of the dominant symbiotic fungus Cenococcum geophilum.</title>
        <authorList>
            <consortium name="DOE Joint Genome Institute"/>
            <person name="Peter M."/>
            <person name="Kohler A."/>
            <person name="Ohm R.A."/>
            <person name="Kuo A."/>
            <person name="Krutzmann J."/>
            <person name="Morin E."/>
            <person name="Arend M."/>
            <person name="Barry K.W."/>
            <person name="Binder M."/>
            <person name="Choi C."/>
            <person name="Clum A."/>
            <person name="Copeland A."/>
            <person name="Grisel N."/>
            <person name="Haridas S."/>
            <person name="Kipfer T."/>
            <person name="LaButti K."/>
            <person name="Lindquist E."/>
            <person name="Lipzen A."/>
            <person name="Maire R."/>
            <person name="Meier B."/>
            <person name="Mihaltcheva S."/>
            <person name="Molinier V."/>
            <person name="Murat C."/>
            <person name="Poggeler S."/>
            <person name="Quandt C.A."/>
            <person name="Sperisen C."/>
            <person name="Tritt A."/>
            <person name="Tisserant E."/>
            <person name="Crous P.W."/>
            <person name="Henrissat B."/>
            <person name="Nehls U."/>
            <person name="Egli S."/>
            <person name="Spatafora J.W."/>
            <person name="Grigoriev I.V."/>
            <person name="Martin F.M."/>
        </authorList>
    </citation>
    <scope>NUCLEOTIDE SEQUENCE [LARGE SCALE GENOMIC DNA]</scope>
    <source>
        <strain evidence="16 17">CBS 207.34</strain>
    </source>
</reference>
<dbReference type="GO" id="GO:0030246">
    <property type="term" value="F:carbohydrate binding"/>
    <property type="evidence" value="ECO:0007669"/>
    <property type="project" value="UniProtKB-KW"/>
</dbReference>
<protein>
    <recommendedName>
        <fullName evidence="5 13">Alpha-galactosidase</fullName>
        <ecNumber evidence="5 13">3.2.1.22</ecNumber>
    </recommendedName>
    <alternativeName>
        <fullName evidence="13">Melibiase</fullName>
    </alternativeName>
</protein>
<sequence>MLSLICALLIHLSHVSASIEDPSISPTPPMGFNNWARFECALNESLFTATADAMVSKGLLAAGYNRINIDDCWFSNYRAENGSLQWNSTLFPNGIIWLGQYLHERGFKIGIYEDAGNMTCGGYPGSQGHEHEDAATFVSWGIDYLKLDGCNVVIQKGRTNEEQFKALYSLWHEIFSNMTSPLVFSQSAPAYFSPDFQTVQNNTDWYTVMDWIPTTGELARHSDDIKVYGTNGHWEPGGHWDSIMANYGFEVRLARYQKCGYYNDPDFLIVDFPDLTIEEKKSHFALWASFSAPLIISSYIPDLTQEEVAYLTNKEIIAVDQDALCLQATLVSQDGNWDVLTKDLANGDRLLTVLNRGEETSSTKISLERVGLDPDEIYTAKDLWTGSTKTVQGTISLRNIISHATAIFRLSSSSLASTPTGMIFNTFSMKCLTGTPHSVGFSNCTGTDSQVWQVSTSGLISPLSAQMCLAEEDGYLSLTDCNISSQYQQWNYTISGNLINRASGVCVTESRGTTRCGYEKDNQVFALPSGVELSDDTRII</sequence>
<dbReference type="InterPro" id="IPR013785">
    <property type="entry name" value="Aldolase_TIM"/>
</dbReference>
<dbReference type="EC" id="3.2.1.22" evidence="5 13"/>
<dbReference type="Gene3D" id="2.60.40.1180">
    <property type="entry name" value="Golgi alpha-mannosidase II"/>
    <property type="match status" value="1"/>
</dbReference>
<dbReference type="InterPro" id="IPR017853">
    <property type="entry name" value="GH"/>
</dbReference>
<evidence type="ECO:0000256" key="3">
    <source>
        <dbReference type="ARBA" id="ARBA00004613"/>
    </source>
</evidence>
<comment type="catalytic activity">
    <reaction evidence="1 13">
        <text>Hydrolysis of terminal, non-reducing alpha-D-galactose residues in alpha-D-galactosides, including galactose oligosaccharides, galactomannans and galactolipids.</text>
        <dbReference type="EC" id="3.2.1.22"/>
    </reaction>
</comment>
<evidence type="ECO:0000256" key="7">
    <source>
        <dbReference type="ARBA" id="ARBA00022729"/>
    </source>
</evidence>
<evidence type="ECO:0000256" key="8">
    <source>
        <dbReference type="ARBA" id="ARBA00022734"/>
    </source>
</evidence>
<evidence type="ECO:0000256" key="11">
    <source>
        <dbReference type="ARBA" id="ARBA00023180"/>
    </source>
</evidence>
<dbReference type="GO" id="GO:0005975">
    <property type="term" value="P:carbohydrate metabolic process"/>
    <property type="evidence" value="ECO:0007669"/>
    <property type="project" value="InterPro"/>
</dbReference>
<evidence type="ECO:0000256" key="4">
    <source>
        <dbReference type="ARBA" id="ARBA00009743"/>
    </source>
</evidence>
<keyword evidence="10 13" id="KW-1015">Disulfide bond</keyword>
<dbReference type="InterPro" id="IPR035992">
    <property type="entry name" value="Ricin_B-like_lectins"/>
</dbReference>
<dbReference type="FunFam" id="3.20.20.70:FF:000177">
    <property type="entry name" value="Alpha-galactosidase"/>
    <property type="match status" value="1"/>
</dbReference>
<comment type="similarity">
    <text evidence="4 13">Belongs to the glycosyl hydrolase 27 family.</text>
</comment>
<dbReference type="OrthoDB" id="5795902at2759"/>
<dbReference type="CDD" id="cd14792">
    <property type="entry name" value="GH27"/>
    <property type="match status" value="1"/>
</dbReference>
<comment type="subcellular location">
    <subcellularLocation>
        <location evidence="3">Secreted</location>
    </subcellularLocation>
</comment>
<evidence type="ECO:0000259" key="15">
    <source>
        <dbReference type="SMART" id="SM00458"/>
    </source>
</evidence>
<evidence type="ECO:0000256" key="14">
    <source>
        <dbReference type="SAM" id="SignalP"/>
    </source>
</evidence>
<dbReference type="AlphaFoldDB" id="A0A8E2EZT7"/>
<dbReference type="Pfam" id="PF16499">
    <property type="entry name" value="Melibiase_2"/>
    <property type="match status" value="1"/>
</dbReference>
<dbReference type="PROSITE" id="PS50231">
    <property type="entry name" value="RICIN_B_LECTIN"/>
    <property type="match status" value="1"/>
</dbReference>
<dbReference type="Pfam" id="PF00652">
    <property type="entry name" value="Ricin_B_lectin"/>
    <property type="match status" value="1"/>
</dbReference>
<evidence type="ECO:0000313" key="17">
    <source>
        <dbReference type="Proteomes" id="UP000250140"/>
    </source>
</evidence>
<dbReference type="Gene3D" id="2.80.10.50">
    <property type="match status" value="1"/>
</dbReference>
<evidence type="ECO:0000256" key="5">
    <source>
        <dbReference type="ARBA" id="ARBA00012755"/>
    </source>
</evidence>
<keyword evidence="6" id="KW-0964">Secreted</keyword>
<dbReference type="GO" id="GO:0004557">
    <property type="term" value="F:alpha-galactosidase activity"/>
    <property type="evidence" value="ECO:0007669"/>
    <property type="project" value="UniProtKB-EC"/>
</dbReference>
<feature type="signal peptide" evidence="14">
    <location>
        <begin position="1"/>
        <end position="17"/>
    </location>
</feature>
<dbReference type="InterPro" id="IPR000772">
    <property type="entry name" value="Ricin_B_lectin"/>
</dbReference>
<keyword evidence="17" id="KW-1185">Reference proteome</keyword>
<dbReference type="EMBL" id="KV749747">
    <property type="protein sequence ID" value="OCL07960.1"/>
    <property type="molecule type" value="Genomic_DNA"/>
</dbReference>
<comment type="function">
    <text evidence="2">Hydrolyzes a variety of simple alpha-D-galactoside as well as more complex molecules such as oligosaccharides and polysaccharides.</text>
</comment>
<name>A0A8E2EZT7_9PEZI</name>
<dbReference type="Pfam" id="PF17801">
    <property type="entry name" value="Melibiase_C"/>
    <property type="match status" value="1"/>
</dbReference>
<dbReference type="SMART" id="SM00458">
    <property type="entry name" value="RICIN"/>
    <property type="match status" value="1"/>
</dbReference>
<dbReference type="SUPFAM" id="SSF51011">
    <property type="entry name" value="Glycosyl hydrolase domain"/>
    <property type="match status" value="1"/>
</dbReference>
<dbReference type="Proteomes" id="UP000250140">
    <property type="component" value="Unassembled WGS sequence"/>
</dbReference>
<dbReference type="PRINTS" id="PR00740">
    <property type="entry name" value="GLHYDRLASE27"/>
</dbReference>
<keyword evidence="12 13" id="KW-0326">Glycosidase</keyword>
<gene>
    <name evidence="16" type="ORF">AOQ84DRAFT_294097</name>
</gene>
<organism evidence="16 17">
    <name type="scientific">Glonium stellatum</name>
    <dbReference type="NCBI Taxonomy" id="574774"/>
    <lineage>
        <taxon>Eukaryota</taxon>
        <taxon>Fungi</taxon>
        <taxon>Dikarya</taxon>
        <taxon>Ascomycota</taxon>
        <taxon>Pezizomycotina</taxon>
        <taxon>Dothideomycetes</taxon>
        <taxon>Pleosporomycetidae</taxon>
        <taxon>Gloniales</taxon>
        <taxon>Gloniaceae</taxon>
        <taxon>Glonium</taxon>
    </lineage>
</organism>
<keyword evidence="9 13" id="KW-0378">Hydrolase</keyword>
<proteinExistence type="inferred from homology"/>
<feature type="domain" description="Ricin B lectin" evidence="15">
    <location>
        <begin position="418"/>
        <end position="528"/>
    </location>
</feature>
<dbReference type="SUPFAM" id="SSF50370">
    <property type="entry name" value="Ricin B-like lectins"/>
    <property type="match status" value="1"/>
</dbReference>
<dbReference type="Gene3D" id="3.20.20.70">
    <property type="entry name" value="Aldolase class I"/>
    <property type="match status" value="1"/>
</dbReference>
<evidence type="ECO:0000256" key="12">
    <source>
        <dbReference type="ARBA" id="ARBA00023295"/>
    </source>
</evidence>
<dbReference type="PANTHER" id="PTHR11452">
    <property type="entry name" value="ALPHA-GALACTOSIDASE/ALPHA-N-ACETYLGALACTOSAMINIDASE"/>
    <property type="match status" value="1"/>
</dbReference>
<dbReference type="InterPro" id="IPR041233">
    <property type="entry name" value="Melibiase_C"/>
</dbReference>